<reference evidence="4 5" key="1">
    <citation type="journal article" date="2016" name="Nat. Commun.">
        <title>Thousands of microbial genomes shed light on interconnected biogeochemical processes in an aquifer system.</title>
        <authorList>
            <person name="Anantharaman K."/>
            <person name="Brown C.T."/>
            <person name="Hug L.A."/>
            <person name="Sharon I."/>
            <person name="Castelle C.J."/>
            <person name="Probst A.J."/>
            <person name="Thomas B.C."/>
            <person name="Singh A."/>
            <person name="Wilkins M.J."/>
            <person name="Karaoz U."/>
            <person name="Brodie E.L."/>
            <person name="Williams K.H."/>
            <person name="Hubbard S.S."/>
            <person name="Banfield J.F."/>
        </authorList>
    </citation>
    <scope>NUCLEOTIDE SEQUENCE [LARGE SCALE GENOMIC DNA]</scope>
</reference>
<organism evidence="4 5">
    <name type="scientific">Candidatus Zambryskibacteria bacterium RIFCSPLOWO2_01_FULL_39_39</name>
    <dbReference type="NCBI Taxonomy" id="1802758"/>
    <lineage>
        <taxon>Bacteria</taxon>
        <taxon>Candidatus Zambryskiibacteriota</taxon>
    </lineage>
</organism>
<dbReference type="Gene3D" id="3.90.1750.20">
    <property type="entry name" value="Putative Large Serine Recombinase, Chain B, Domain 2"/>
    <property type="match status" value="1"/>
</dbReference>
<protein>
    <recommendedName>
        <fullName evidence="6">Recombinase domain-containing protein</fullName>
    </recommendedName>
</protein>
<dbReference type="SUPFAM" id="SSF53041">
    <property type="entry name" value="Resolvase-like"/>
    <property type="match status" value="1"/>
</dbReference>
<keyword evidence="1" id="KW-0175">Coiled coil</keyword>
<evidence type="ECO:0000259" key="3">
    <source>
        <dbReference type="PROSITE" id="PS51737"/>
    </source>
</evidence>
<dbReference type="InterPro" id="IPR006119">
    <property type="entry name" value="Resolv_N"/>
</dbReference>
<dbReference type="InterPro" id="IPR011109">
    <property type="entry name" value="DNA_bind_recombinase_dom"/>
</dbReference>
<feature type="coiled-coil region" evidence="1">
    <location>
        <begin position="347"/>
        <end position="405"/>
    </location>
</feature>
<name>A0A1G2U011_9BACT</name>
<dbReference type="PROSITE" id="PS51737">
    <property type="entry name" value="RECOMBINASE_DNA_BIND"/>
    <property type="match status" value="1"/>
</dbReference>
<dbReference type="Pfam" id="PF00239">
    <property type="entry name" value="Resolvase"/>
    <property type="match status" value="1"/>
</dbReference>
<dbReference type="CDD" id="cd00338">
    <property type="entry name" value="Ser_Recombinase"/>
    <property type="match status" value="1"/>
</dbReference>
<evidence type="ECO:0008006" key="6">
    <source>
        <dbReference type="Google" id="ProtNLM"/>
    </source>
</evidence>
<dbReference type="SMART" id="SM00857">
    <property type="entry name" value="Resolvase"/>
    <property type="match status" value="1"/>
</dbReference>
<dbReference type="InterPro" id="IPR036162">
    <property type="entry name" value="Resolvase-like_N_sf"/>
</dbReference>
<feature type="domain" description="Recombinase" evidence="3">
    <location>
        <begin position="137"/>
        <end position="247"/>
    </location>
</feature>
<evidence type="ECO:0000313" key="5">
    <source>
        <dbReference type="Proteomes" id="UP000177707"/>
    </source>
</evidence>
<dbReference type="Gene3D" id="3.40.50.1390">
    <property type="entry name" value="Resolvase, N-terminal catalytic domain"/>
    <property type="match status" value="1"/>
</dbReference>
<feature type="domain" description="Resolvase/invertase-type recombinase catalytic" evidence="2">
    <location>
        <begin position="1"/>
        <end position="130"/>
    </location>
</feature>
<dbReference type="PROSITE" id="PS51736">
    <property type="entry name" value="RECOMBINASES_3"/>
    <property type="match status" value="1"/>
</dbReference>
<dbReference type="PANTHER" id="PTHR30461:SF23">
    <property type="entry name" value="DNA RECOMBINASE-RELATED"/>
    <property type="match status" value="1"/>
</dbReference>
<evidence type="ECO:0000256" key="1">
    <source>
        <dbReference type="SAM" id="Coils"/>
    </source>
</evidence>
<dbReference type="InterPro" id="IPR025827">
    <property type="entry name" value="Zn_ribbon_recom_dom"/>
</dbReference>
<accession>A0A1G2U011</accession>
<dbReference type="Pfam" id="PF07508">
    <property type="entry name" value="Recombinase"/>
    <property type="match status" value="1"/>
</dbReference>
<dbReference type="PANTHER" id="PTHR30461">
    <property type="entry name" value="DNA-INVERTASE FROM LAMBDOID PROPHAGE"/>
    <property type="match status" value="1"/>
</dbReference>
<dbReference type="InterPro" id="IPR050639">
    <property type="entry name" value="SSR_resolvase"/>
</dbReference>
<dbReference type="STRING" id="1802758.A3A96_00820"/>
<gene>
    <name evidence="4" type="ORF">A3A96_00820</name>
</gene>
<dbReference type="GO" id="GO:0000150">
    <property type="term" value="F:DNA strand exchange activity"/>
    <property type="evidence" value="ECO:0007669"/>
    <property type="project" value="InterPro"/>
</dbReference>
<evidence type="ECO:0000313" key="4">
    <source>
        <dbReference type="EMBL" id="OHB02210.1"/>
    </source>
</evidence>
<dbReference type="GO" id="GO:0003677">
    <property type="term" value="F:DNA binding"/>
    <property type="evidence" value="ECO:0007669"/>
    <property type="project" value="InterPro"/>
</dbReference>
<sequence length="505" mass="60251">MQLPTLRNYCKDEGILIDKEFEFQESADAKIRKKFNEMIDYVTKHKDIKAIVAYRVDRITRNYRDAVLIDDLINTLGLEIHFVYDRLMIDPKTVGRDITDWDTKVFLAKQFLNRLKEDAHITRKRKFENQEWPSAAPFGYINVTLENKKKWIEPDPFKSILIIKIFEWYATGTISMLGIVHKIKEEFNYKMSKGHIDYILENPFYCGDMRTDPKNNPEAIIPHNYKKLISKELFRKVQEVKAGYHKKPYKYADKPYIYRGLITCPICGYILTPEVHRTHIYYHCTNYGNKHREITGSKPAWIREDELTNQFGELFKQLQMPQDVLEDILRTLKESHQDKVQYFTTISNQLNAQYAQYENRIKTIYEDRLDKRITVEEYDKRVHEYRQKQEEIRQKQASLEKADENYYTNASTLLELANRAYDLFMCSELDEKRQFLGFVLQNANFDGKNLDFTLKKPFDTLVLCAKRQNWLPLKDVFMNREIEVSNIEVFRPVYFQSFASYSNQL</sequence>
<dbReference type="Pfam" id="PF13408">
    <property type="entry name" value="Zn_ribbon_recom"/>
    <property type="match status" value="1"/>
</dbReference>
<comment type="caution">
    <text evidence="4">The sequence shown here is derived from an EMBL/GenBank/DDBJ whole genome shotgun (WGS) entry which is preliminary data.</text>
</comment>
<evidence type="ECO:0000259" key="2">
    <source>
        <dbReference type="PROSITE" id="PS51736"/>
    </source>
</evidence>
<dbReference type="Proteomes" id="UP000177707">
    <property type="component" value="Unassembled WGS sequence"/>
</dbReference>
<dbReference type="EMBL" id="MHWB01000006">
    <property type="protein sequence ID" value="OHB02210.1"/>
    <property type="molecule type" value="Genomic_DNA"/>
</dbReference>
<dbReference type="InterPro" id="IPR038109">
    <property type="entry name" value="DNA_bind_recomb_sf"/>
</dbReference>
<dbReference type="AlphaFoldDB" id="A0A1G2U011"/>
<proteinExistence type="predicted"/>